<reference evidence="2" key="1">
    <citation type="journal article" date="2019" name="Int. J. Syst. Evol. Microbiol.">
        <title>The Global Catalogue of Microorganisms (GCM) 10K type strain sequencing project: providing services to taxonomists for standard genome sequencing and annotation.</title>
        <authorList>
            <consortium name="The Broad Institute Genomics Platform"/>
            <consortium name="The Broad Institute Genome Sequencing Center for Infectious Disease"/>
            <person name="Wu L."/>
            <person name="Ma J."/>
        </authorList>
    </citation>
    <scope>NUCLEOTIDE SEQUENCE [LARGE SCALE GENOMIC DNA]</scope>
    <source>
        <strain evidence="2">JCM 16365</strain>
    </source>
</reference>
<protein>
    <submittedName>
        <fullName evidence="1">Uncharacterized protein</fullName>
    </submittedName>
</protein>
<comment type="caution">
    <text evidence="1">The sequence shown here is derived from an EMBL/GenBank/DDBJ whole genome shotgun (WGS) entry which is preliminary data.</text>
</comment>
<gene>
    <name evidence="1" type="ORF">GCM10009862_21790</name>
</gene>
<organism evidence="1 2">
    <name type="scientific">Microbacterium binotii</name>
    <dbReference type="NCBI Taxonomy" id="462710"/>
    <lineage>
        <taxon>Bacteria</taxon>
        <taxon>Bacillati</taxon>
        <taxon>Actinomycetota</taxon>
        <taxon>Actinomycetes</taxon>
        <taxon>Micrococcales</taxon>
        <taxon>Microbacteriaceae</taxon>
        <taxon>Microbacterium</taxon>
    </lineage>
</organism>
<evidence type="ECO:0000313" key="2">
    <source>
        <dbReference type="Proteomes" id="UP001500274"/>
    </source>
</evidence>
<proteinExistence type="predicted"/>
<name>A0ABP6BQL4_9MICO</name>
<dbReference type="Proteomes" id="UP001500274">
    <property type="component" value="Unassembled WGS sequence"/>
</dbReference>
<sequence length="76" mass="8181">MRNPSAPDIAARYPAGMYMLDGGPRAGQLVDDLPEGYALGDTRSPAAVVLVGDIPAARASWRESFPRLRALRRQDG</sequence>
<dbReference type="EMBL" id="BAAARI010000014">
    <property type="protein sequence ID" value="GAA2582361.1"/>
    <property type="molecule type" value="Genomic_DNA"/>
</dbReference>
<accession>A0ABP6BQL4</accession>
<evidence type="ECO:0000313" key="1">
    <source>
        <dbReference type="EMBL" id="GAA2582361.1"/>
    </source>
</evidence>
<keyword evidence="2" id="KW-1185">Reference proteome</keyword>